<proteinExistence type="predicted"/>
<keyword evidence="2" id="KW-1185">Reference proteome</keyword>
<reference evidence="2" key="1">
    <citation type="journal article" date="2022" name="Mol. Ecol. Resour.">
        <title>The genomes of chicory, endive, great burdock and yacon provide insights into Asteraceae palaeo-polyploidization history and plant inulin production.</title>
        <authorList>
            <person name="Fan W."/>
            <person name="Wang S."/>
            <person name="Wang H."/>
            <person name="Wang A."/>
            <person name="Jiang F."/>
            <person name="Liu H."/>
            <person name="Zhao H."/>
            <person name="Xu D."/>
            <person name="Zhang Y."/>
        </authorList>
    </citation>
    <scope>NUCLEOTIDE SEQUENCE [LARGE SCALE GENOMIC DNA]</scope>
    <source>
        <strain evidence="2">cv. Yunnan</strain>
    </source>
</reference>
<reference evidence="1 2" key="2">
    <citation type="journal article" date="2022" name="Mol. Ecol. Resour.">
        <title>The genomes of chicory, endive, great burdock and yacon provide insights into Asteraceae paleo-polyploidization history and plant inulin production.</title>
        <authorList>
            <person name="Fan W."/>
            <person name="Wang S."/>
            <person name="Wang H."/>
            <person name="Wang A."/>
            <person name="Jiang F."/>
            <person name="Liu H."/>
            <person name="Zhao H."/>
            <person name="Xu D."/>
            <person name="Zhang Y."/>
        </authorList>
    </citation>
    <scope>NUCLEOTIDE SEQUENCE [LARGE SCALE GENOMIC DNA]</scope>
    <source>
        <strain evidence="2">cv. Yunnan</strain>
        <tissue evidence="1">Leaves</tissue>
    </source>
</reference>
<dbReference type="Proteomes" id="UP001056120">
    <property type="component" value="Linkage Group LG08"/>
</dbReference>
<evidence type="ECO:0000313" key="2">
    <source>
        <dbReference type="Proteomes" id="UP001056120"/>
    </source>
</evidence>
<accession>A0ACB9IJJ2</accession>
<protein>
    <submittedName>
        <fullName evidence="1">Uncharacterized protein</fullName>
    </submittedName>
</protein>
<comment type="caution">
    <text evidence="1">The sequence shown here is derived from an EMBL/GenBank/DDBJ whole genome shotgun (WGS) entry which is preliminary data.</text>
</comment>
<organism evidence="1 2">
    <name type="scientific">Smallanthus sonchifolius</name>
    <dbReference type="NCBI Taxonomy" id="185202"/>
    <lineage>
        <taxon>Eukaryota</taxon>
        <taxon>Viridiplantae</taxon>
        <taxon>Streptophyta</taxon>
        <taxon>Embryophyta</taxon>
        <taxon>Tracheophyta</taxon>
        <taxon>Spermatophyta</taxon>
        <taxon>Magnoliopsida</taxon>
        <taxon>eudicotyledons</taxon>
        <taxon>Gunneridae</taxon>
        <taxon>Pentapetalae</taxon>
        <taxon>asterids</taxon>
        <taxon>campanulids</taxon>
        <taxon>Asterales</taxon>
        <taxon>Asteraceae</taxon>
        <taxon>Asteroideae</taxon>
        <taxon>Heliantheae alliance</taxon>
        <taxon>Millerieae</taxon>
        <taxon>Smallanthus</taxon>
    </lineage>
</organism>
<dbReference type="EMBL" id="CM042025">
    <property type="protein sequence ID" value="KAI3807962.1"/>
    <property type="molecule type" value="Genomic_DNA"/>
</dbReference>
<evidence type="ECO:0000313" key="1">
    <source>
        <dbReference type="EMBL" id="KAI3807962.1"/>
    </source>
</evidence>
<name>A0ACB9IJJ2_9ASTR</name>
<sequence>MKSALSRKGKNKATSSSTARAKKSRQQPEPEQIPKPNWRKTKRLGWEEALSFRDEEGQNKNPRKAIYQWMATMKKELGSNPPCTMTLTGKVGNKNMIMSFDSIRKVVLFGVREDVPPMAKDLMEKEEEEQEDDTEESESESETRRLKISVQERVVANRPAEYAGWDRPFQMLWDQNACHNEEEVNDRHRDAEVRRRDDDCCTTRLQKEVNNRHGDA</sequence>
<gene>
    <name evidence="1" type="ORF">L1987_23901</name>
</gene>